<feature type="transmembrane region" description="Helical" evidence="1">
    <location>
        <begin position="74"/>
        <end position="96"/>
    </location>
</feature>
<proteinExistence type="predicted"/>
<evidence type="ECO:0000313" key="2">
    <source>
        <dbReference type="EMBL" id="MDT2536773.1"/>
    </source>
</evidence>
<dbReference type="RefSeq" id="WP_311807154.1">
    <property type="nucleotide sequence ID" value="NZ_JARPXM010000001.1"/>
</dbReference>
<keyword evidence="1" id="KW-1133">Transmembrane helix</keyword>
<reference evidence="2" key="1">
    <citation type="submission" date="2023-03" db="EMBL/GenBank/DDBJ databases">
        <authorList>
            <person name="Shen W."/>
            <person name="Cai J."/>
        </authorList>
    </citation>
    <scope>NUCLEOTIDE SEQUENCE</scope>
    <source>
        <strain evidence="2">B646-2</strain>
    </source>
</reference>
<name>A0AAW8SPK2_9ENTE</name>
<accession>A0AAW8SPK2</accession>
<dbReference type="Proteomes" id="UP001249240">
    <property type="component" value="Unassembled WGS sequence"/>
</dbReference>
<feature type="transmembrane region" description="Helical" evidence="1">
    <location>
        <begin position="44"/>
        <end position="65"/>
    </location>
</feature>
<dbReference type="AlphaFoldDB" id="A0AAW8SPK2"/>
<organism evidence="2 3">
    <name type="scientific">Enterococcus raffinosus</name>
    <dbReference type="NCBI Taxonomy" id="71452"/>
    <lineage>
        <taxon>Bacteria</taxon>
        <taxon>Bacillati</taxon>
        <taxon>Bacillota</taxon>
        <taxon>Bacilli</taxon>
        <taxon>Lactobacillales</taxon>
        <taxon>Enterococcaceae</taxon>
        <taxon>Enterococcus</taxon>
    </lineage>
</organism>
<keyword evidence="1" id="KW-0812">Transmembrane</keyword>
<sequence length="147" mass="16455">MKNYRFGFSLLGIFAVCLVMAPNLLSLLSPPPSNVLDSNEAKCWLWNLLENIGRFGLMISLFVIVNRCPPRKNLVLDSCALIALISYFVLWGFYFAGTFNGLLLTGMAVFPSIFFLLVSWKLRNSLAVSFSLLFSVTHALIANHFLV</sequence>
<evidence type="ECO:0000313" key="3">
    <source>
        <dbReference type="Proteomes" id="UP001249240"/>
    </source>
</evidence>
<feature type="transmembrane region" description="Helical" evidence="1">
    <location>
        <begin position="102"/>
        <end position="120"/>
    </location>
</feature>
<dbReference type="EMBL" id="JARPXM010000001">
    <property type="protein sequence ID" value="MDT2536773.1"/>
    <property type="molecule type" value="Genomic_DNA"/>
</dbReference>
<gene>
    <name evidence="2" type="ORF">P7D78_01435</name>
</gene>
<feature type="transmembrane region" description="Helical" evidence="1">
    <location>
        <begin position="127"/>
        <end position="146"/>
    </location>
</feature>
<evidence type="ECO:0000256" key="1">
    <source>
        <dbReference type="SAM" id="Phobius"/>
    </source>
</evidence>
<protein>
    <submittedName>
        <fullName evidence="2">Uncharacterized protein</fullName>
    </submittedName>
</protein>
<comment type="caution">
    <text evidence="2">The sequence shown here is derived from an EMBL/GenBank/DDBJ whole genome shotgun (WGS) entry which is preliminary data.</text>
</comment>
<keyword evidence="1" id="KW-0472">Membrane</keyword>